<sequence length="136" mass="15343">MGTDIYDFVVVDSKSRITIPLRIRRLLGIREGMKLMITANSSRKEIRIIPLVGVQAKVNKLRVLMADRPGVLARVATILADNNVDLLLTESRTVRRGELAEWVIIADLTNCKSISELVEEIKKLDFVKEVEISEID</sequence>
<dbReference type="OrthoDB" id="28233at2157"/>
<gene>
    <name evidence="2" type="ORF">D6D85_04520</name>
    <name evidence="3" type="ORF">EF810_02790</name>
</gene>
<dbReference type="EMBL" id="RXII01000047">
    <property type="protein sequence ID" value="RZN62407.1"/>
    <property type="molecule type" value="Genomic_DNA"/>
</dbReference>
<proteinExistence type="predicted"/>
<dbReference type="Proteomes" id="UP000277582">
    <property type="component" value="Unassembled WGS sequence"/>
</dbReference>
<dbReference type="InterPro" id="IPR037914">
    <property type="entry name" value="SpoVT-AbrB_sf"/>
</dbReference>
<dbReference type="EMBL" id="RCOS01000062">
    <property type="protein sequence ID" value="RSN76221.1"/>
    <property type="molecule type" value="Genomic_DNA"/>
</dbReference>
<reference evidence="3 5" key="2">
    <citation type="journal article" date="2019" name="Nat. Microbiol.">
        <title>Wide diversity of methane and short-chain alkane metabolisms in uncultured archaea.</title>
        <authorList>
            <person name="Borrel G."/>
            <person name="Adam P.S."/>
            <person name="McKay L.J."/>
            <person name="Chen L.X."/>
            <person name="Sierra-Garcia I.N."/>
            <person name="Sieber C.M."/>
            <person name="Letourneur Q."/>
            <person name="Ghozlane A."/>
            <person name="Andersen G.L."/>
            <person name="Li W.J."/>
            <person name="Hallam S.J."/>
            <person name="Muyzer G."/>
            <person name="de Oliveira V.M."/>
            <person name="Inskeep W.P."/>
            <person name="Banfield J.F."/>
            <person name="Gribaldo S."/>
        </authorList>
    </citation>
    <scope>NUCLEOTIDE SEQUENCE [LARGE SCALE GENOMIC DNA]</scope>
    <source>
        <strain evidence="3">NM4</strain>
    </source>
</reference>
<accession>A0A429GR64</accession>
<dbReference type="InterPro" id="IPR007159">
    <property type="entry name" value="SpoVT-AbrB_dom"/>
</dbReference>
<evidence type="ECO:0000313" key="3">
    <source>
        <dbReference type="EMBL" id="RZN62407.1"/>
    </source>
</evidence>
<organism evidence="2 4">
    <name type="scientific">Candidatus Methanodesulfokora washburnensis</name>
    <dbReference type="NCBI Taxonomy" id="2478471"/>
    <lineage>
        <taxon>Archaea</taxon>
        <taxon>Thermoproteota</taxon>
        <taxon>Candidatus Korarchaeia</taxon>
        <taxon>Candidatus Korarchaeia incertae sedis</taxon>
        <taxon>Candidatus Methanodesulfokora</taxon>
    </lineage>
</organism>
<reference evidence="2 4" key="1">
    <citation type="submission" date="2018-10" db="EMBL/GenBank/DDBJ databases">
        <title>Co-occurring genomic capacity for anaerobic methane metabolism and dissimilatory sulfite reduction discovered in the Korarchaeota.</title>
        <authorList>
            <person name="Mckay L.J."/>
            <person name="Dlakic M."/>
            <person name="Fields M.W."/>
            <person name="Delmont T.O."/>
            <person name="Eren A.M."/>
            <person name="Jay Z.J."/>
            <person name="Klingelsmith K.B."/>
            <person name="Rusch D.B."/>
            <person name="Inskeep W.P."/>
        </authorList>
    </citation>
    <scope>NUCLEOTIDE SEQUENCE [LARGE SCALE GENOMIC DNA]</scope>
    <source>
        <strain evidence="2 4">MDKW</strain>
    </source>
</reference>
<dbReference type="InterPro" id="IPR002912">
    <property type="entry name" value="ACT_dom"/>
</dbReference>
<comment type="caution">
    <text evidence="2">The sequence shown here is derived from an EMBL/GenBank/DDBJ whole genome shotgun (WGS) entry which is preliminary data.</text>
</comment>
<keyword evidence="4" id="KW-1185">Reference proteome</keyword>
<dbReference type="SMART" id="SM00966">
    <property type="entry name" value="SpoVT_AbrB"/>
    <property type="match status" value="1"/>
</dbReference>
<dbReference type="Gene3D" id="3.30.70.260">
    <property type="match status" value="1"/>
</dbReference>
<evidence type="ECO:0000259" key="1">
    <source>
        <dbReference type="PROSITE" id="PS51671"/>
    </source>
</evidence>
<dbReference type="GO" id="GO:0003677">
    <property type="term" value="F:DNA binding"/>
    <property type="evidence" value="ECO:0007669"/>
    <property type="project" value="InterPro"/>
</dbReference>
<evidence type="ECO:0000313" key="2">
    <source>
        <dbReference type="EMBL" id="RSN76221.1"/>
    </source>
</evidence>
<dbReference type="NCBIfam" id="TIGR01439">
    <property type="entry name" value="lp_hng_hel_AbrB"/>
    <property type="match status" value="1"/>
</dbReference>
<dbReference type="RefSeq" id="WP_125670843.1">
    <property type="nucleotide sequence ID" value="NZ_RCOS01000062.1"/>
</dbReference>
<name>A0A429GR64_9CREN</name>
<dbReference type="Pfam" id="PF01842">
    <property type="entry name" value="ACT"/>
    <property type="match status" value="1"/>
</dbReference>
<dbReference type="SUPFAM" id="SSF55021">
    <property type="entry name" value="ACT-like"/>
    <property type="match status" value="1"/>
</dbReference>
<dbReference type="NCBIfam" id="NF006352">
    <property type="entry name" value="PRK08577.1"/>
    <property type="match status" value="1"/>
</dbReference>
<protein>
    <submittedName>
        <fullName evidence="2">ACT domain-containing protein</fullName>
    </submittedName>
</protein>
<dbReference type="PROSITE" id="PS51671">
    <property type="entry name" value="ACT"/>
    <property type="match status" value="1"/>
</dbReference>
<dbReference type="InterPro" id="IPR045865">
    <property type="entry name" value="ACT-like_dom_sf"/>
</dbReference>
<dbReference type="AlphaFoldDB" id="A0A429GR64"/>
<feature type="domain" description="ACT" evidence="1">
    <location>
        <begin position="60"/>
        <end position="135"/>
    </location>
</feature>
<dbReference type="SUPFAM" id="SSF89447">
    <property type="entry name" value="AbrB/MazE/MraZ-like"/>
    <property type="match status" value="1"/>
</dbReference>
<evidence type="ECO:0000313" key="5">
    <source>
        <dbReference type="Proteomes" id="UP000316217"/>
    </source>
</evidence>
<evidence type="ECO:0000313" key="4">
    <source>
        <dbReference type="Proteomes" id="UP000277582"/>
    </source>
</evidence>
<dbReference type="Gene3D" id="2.10.260.10">
    <property type="match status" value="1"/>
</dbReference>
<dbReference type="Proteomes" id="UP000316217">
    <property type="component" value="Unassembled WGS sequence"/>
</dbReference>